<sequence>MDLAGLERRLTETVSGRVAFDAGTRALYTVDASNYRKVPLGVVLPDTEQDAVAAVAAAREFDVPLVPRGGGTSLAGNSCGTGLVLDLSRLDRIHGIDPAARTARVGPGVVLDDLRAAAAEYGLTFGPDPSTHSRCTLGGMIGNNSCGAHSVAWGTTLDNVVELDVVRYDGTRLTVGRGHEDSEVHRALRALADANLAVLRTEFGRLGRQVSGYPLHQLLPENGRDLAKALVGTEGTCVVVLGATVRLVPVPATRVLLVLGFSDDIAAADAVPAVLPYQPLTVESMDERIVALRASRNPVPPPELPPGGAWLFVEVGGDDVTAATTAASRIANELGVPHAVRADPAVQRELWRLREEGAGISTRMADGSEAWPGWEDTAVPPENLGAYLRDLRELLDRHGLRGLTYGHFGEGCIHVRIDWDLVRPEGVAAYRRFVEEGADLVARHGGSLSGEHGDGQVRAELLSRMYSPAAIELFERFKAIWDPADRMNPGAVVRPYRVDENLRFAALPSLPVRTAFSYPHDGGDFVRAARRCVGVAKCRNHSGSVMCPSFQVTGEERHSTRGRARMLYEMLAGEVVTDGWRSEEVRDALDLCLSCKGCASDCPVNVDMATYKAEFLYHHYRRRRRPAAHYSMGWLPLWLRLASRFPRAANSAMSAPAVSAVLKRIGGIARERSLPAVASAPFTRRHRRSSAAGGRRVLLWPDTFTNFFTPEVGLAAVRVLRAAGFDPVLPGGSVCCGLTWVSTGQLDVARRVMRRTLRVLEPELVAGTPIVAVEPSCLSALRGEVPELTADPRATRLAERSHTLAGFLAAHAPQWTPPMIDRSAVVQVHCHQHATLGFDAETRLLARAGVRVEPLPAGCCGLAGNFGFEREHYEISLALAERALLPAVRSASPDTLVLADGFSCRIQVAQGAGRTPAHLAEVLAERLSPPPAGER</sequence>
<reference evidence="10 11" key="1">
    <citation type="submission" date="2016-12" db="EMBL/GenBank/DDBJ databases">
        <title>The draft genome sequence of Actinophytocola sp. 11-183.</title>
        <authorList>
            <person name="Wang W."/>
            <person name="Yuan L."/>
        </authorList>
    </citation>
    <scope>NUCLEOTIDE SEQUENCE [LARGE SCALE GENOMIC DNA]</scope>
    <source>
        <strain evidence="10 11">11-183</strain>
    </source>
</reference>
<evidence type="ECO:0000313" key="11">
    <source>
        <dbReference type="Proteomes" id="UP000185596"/>
    </source>
</evidence>
<evidence type="ECO:0000256" key="6">
    <source>
        <dbReference type="ARBA" id="ARBA00023004"/>
    </source>
</evidence>
<dbReference type="STRING" id="1912961.BU204_07275"/>
<dbReference type="SUPFAM" id="SSF46548">
    <property type="entry name" value="alpha-helical ferredoxin"/>
    <property type="match status" value="1"/>
</dbReference>
<feature type="domain" description="FAD-binding PCMH-type" evidence="9">
    <location>
        <begin position="35"/>
        <end position="250"/>
    </location>
</feature>
<dbReference type="Pfam" id="PF02913">
    <property type="entry name" value="FAD-oxidase_C"/>
    <property type="match status" value="1"/>
</dbReference>
<keyword evidence="6" id="KW-0408">Iron</keyword>
<dbReference type="InterPro" id="IPR004113">
    <property type="entry name" value="FAD-bd_oxidored_4_C"/>
</dbReference>
<evidence type="ECO:0000256" key="5">
    <source>
        <dbReference type="ARBA" id="ARBA00023002"/>
    </source>
</evidence>
<dbReference type="InterPro" id="IPR016171">
    <property type="entry name" value="Vanillyl_alc_oxidase_C-sub2"/>
</dbReference>
<evidence type="ECO:0000256" key="3">
    <source>
        <dbReference type="ARBA" id="ARBA00022723"/>
    </source>
</evidence>
<evidence type="ECO:0000256" key="4">
    <source>
        <dbReference type="ARBA" id="ARBA00022827"/>
    </source>
</evidence>
<dbReference type="GO" id="GO:0046872">
    <property type="term" value="F:metal ion binding"/>
    <property type="evidence" value="ECO:0007669"/>
    <property type="project" value="UniProtKB-KW"/>
</dbReference>
<dbReference type="GO" id="GO:0004458">
    <property type="term" value="F:D-lactate dehydrogenase (cytochrome) activity"/>
    <property type="evidence" value="ECO:0007669"/>
    <property type="project" value="TreeGrafter"/>
</dbReference>
<dbReference type="AlphaFoldDB" id="A0A1Q8CVN0"/>
<evidence type="ECO:0000256" key="2">
    <source>
        <dbReference type="ARBA" id="ARBA00022630"/>
    </source>
</evidence>
<comment type="cofactor">
    <cofactor evidence="1">
        <name>FAD</name>
        <dbReference type="ChEBI" id="CHEBI:57692"/>
    </cofactor>
</comment>
<dbReference type="PANTHER" id="PTHR11748:SF119">
    <property type="entry name" value="D-2-HYDROXYGLUTARATE DEHYDROGENASE"/>
    <property type="match status" value="1"/>
</dbReference>
<dbReference type="InterPro" id="IPR016164">
    <property type="entry name" value="FAD-linked_Oxase-like_C"/>
</dbReference>
<dbReference type="InterPro" id="IPR036318">
    <property type="entry name" value="FAD-bd_PCMH-like_sf"/>
</dbReference>
<dbReference type="PROSITE" id="PS00198">
    <property type="entry name" value="4FE4S_FER_1"/>
    <property type="match status" value="1"/>
</dbReference>
<dbReference type="Gene3D" id="1.10.45.10">
    <property type="entry name" value="Vanillyl-alcohol Oxidase, Chain A, domain 4"/>
    <property type="match status" value="1"/>
</dbReference>
<evidence type="ECO:0000259" key="8">
    <source>
        <dbReference type="PROSITE" id="PS51379"/>
    </source>
</evidence>
<dbReference type="Pfam" id="PF02754">
    <property type="entry name" value="CCG"/>
    <property type="match status" value="1"/>
</dbReference>
<dbReference type="InterPro" id="IPR016166">
    <property type="entry name" value="FAD-bd_PCMH"/>
</dbReference>
<dbReference type="InterPro" id="IPR016169">
    <property type="entry name" value="FAD-bd_PCMH_sub2"/>
</dbReference>
<dbReference type="SUPFAM" id="SSF55103">
    <property type="entry name" value="FAD-linked oxidases, C-terminal domain"/>
    <property type="match status" value="1"/>
</dbReference>
<proteinExistence type="predicted"/>
<dbReference type="RefSeq" id="WP_075124769.1">
    <property type="nucleotide sequence ID" value="NZ_MSIE01000008.1"/>
</dbReference>
<dbReference type="GO" id="GO:1903457">
    <property type="term" value="P:lactate catabolic process"/>
    <property type="evidence" value="ECO:0007669"/>
    <property type="project" value="TreeGrafter"/>
</dbReference>
<dbReference type="Pfam" id="PF13183">
    <property type="entry name" value="Fer4_8"/>
    <property type="match status" value="1"/>
</dbReference>
<evidence type="ECO:0000259" key="9">
    <source>
        <dbReference type="PROSITE" id="PS51387"/>
    </source>
</evidence>
<dbReference type="SUPFAM" id="SSF56176">
    <property type="entry name" value="FAD-binding/transporter-associated domain-like"/>
    <property type="match status" value="1"/>
</dbReference>
<dbReference type="EMBL" id="MSIE01000008">
    <property type="protein sequence ID" value="OLF18411.1"/>
    <property type="molecule type" value="Genomic_DNA"/>
</dbReference>
<comment type="caution">
    <text evidence="10">The sequence shown here is derived from an EMBL/GenBank/DDBJ whole genome shotgun (WGS) entry which is preliminary data.</text>
</comment>
<dbReference type="InterPro" id="IPR017900">
    <property type="entry name" value="4Fe4S_Fe_S_CS"/>
</dbReference>
<evidence type="ECO:0000256" key="1">
    <source>
        <dbReference type="ARBA" id="ARBA00001974"/>
    </source>
</evidence>
<feature type="domain" description="4Fe-4S ferredoxin-type" evidence="8">
    <location>
        <begin position="582"/>
        <end position="612"/>
    </location>
</feature>
<dbReference type="GO" id="GO:0071949">
    <property type="term" value="F:FAD binding"/>
    <property type="evidence" value="ECO:0007669"/>
    <property type="project" value="InterPro"/>
</dbReference>
<dbReference type="InterPro" id="IPR017896">
    <property type="entry name" value="4Fe4S_Fe-S-bd"/>
</dbReference>
<protein>
    <submittedName>
        <fullName evidence="10">FAD-binding oxidoreductase</fullName>
    </submittedName>
</protein>
<dbReference type="InterPro" id="IPR004017">
    <property type="entry name" value="Cys_rich_dom"/>
</dbReference>
<dbReference type="Pfam" id="PF01565">
    <property type="entry name" value="FAD_binding_4"/>
    <property type="match status" value="1"/>
</dbReference>
<keyword evidence="3" id="KW-0479">Metal-binding</keyword>
<keyword evidence="7" id="KW-0411">Iron-sulfur</keyword>
<accession>A0A1Q8CVN0</accession>
<keyword evidence="11" id="KW-1185">Reference proteome</keyword>
<dbReference type="GO" id="GO:0008720">
    <property type="term" value="F:D-lactate dehydrogenase (NAD+) activity"/>
    <property type="evidence" value="ECO:0007669"/>
    <property type="project" value="TreeGrafter"/>
</dbReference>
<keyword evidence="4" id="KW-0274">FAD</keyword>
<dbReference type="Proteomes" id="UP000185596">
    <property type="component" value="Unassembled WGS sequence"/>
</dbReference>
<dbReference type="GO" id="GO:0051536">
    <property type="term" value="F:iron-sulfur cluster binding"/>
    <property type="evidence" value="ECO:0007669"/>
    <property type="project" value="UniProtKB-KW"/>
</dbReference>
<gene>
    <name evidence="10" type="ORF">BU204_07275</name>
</gene>
<dbReference type="PANTHER" id="PTHR11748">
    <property type="entry name" value="D-LACTATE DEHYDROGENASE"/>
    <property type="match status" value="1"/>
</dbReference>
<evidence type="ECO:0000256" key="7">
    <source>
        <dbReference type="ARBA" id="ARBA00023014"/>
    </source>
</evidence>
<dbReference type="InterPro" id="IPR006094">
    <property type="entry name" value="Oxid_FAD_bind_N"/>
</dbReference>
<evidence type="ECO:0000313" key="10">
    <source>
        <dbReference type="EMBL" id="OLF18411.1"/>
    </source>
</evidence>
<name>A0A1Q8CVN0_9PSEU</name>
<keyword evidence="2" id="KW-0285">Flavoprotein</keyword>
<dbReference type="Gene3D" id="3.30.70.2740">
    <property type="match status" value="1"/>
</dbReference>
<dbReference type="PROSITE" id="PS51379">
    <property type="entry name" value="4FE4S_FER_2"/>
    <property type="match status" value="1"/>
</dbReference>
<keyword evidence="5" id="KW-0560">Oxidoreductase</keyword>
<dbReference type="Gene3D" id="3.30.465.10">
    <property type="match status" value="1"/>
</dbReference>
<dbReference type="PROSITE" id="PS51387">
    <property type="entry name" value="FAD_PCMH"/>
    <property type="match status" value="1"/>
</dbReference>
<organism evidence="10 11">
    <name type="scientific">Actinophytocola xanthii</name>
    <dbReference type="NCBI Taxonomy" id="1912961"/>
    <lineage>
        <taxon>Bacteria</taxon>
        <taxon>Bacillati</taxon>
        <taxon>Actinomycetota</taxon>
        <taxon>Actinomycetes</taxon>
        <taxon>Pseudonocardiales</taxon>
        <taxon>Pseudonocardiaceae</taxon>
    </lineage>
</organism>